<dbReference type="Gene3D" id="3.30.1330.230">
    <property type="match status" value="1"/>
</dbReference>
<dbReference type="Pfam" id="PF02624">
    <property type="entry name" value="YcaO"/>
    <property type="match status" value="1"/>
</dbReference>
<feature type="domain" description="YcaO" evidence="1">
    <location>
        <begin position="246"/>
        <end position="635"/>
    </location>
</feature>
<evidence type="ECO:0000313" key="2">
    <source>
        <dbReference type="EMBL" id="ALU39617.1"/>
    </source>
</evidence>
<dbReference type="PANTHER" id="PTHR37809">
    <property type="entry name" value="RIBOSOMAL PROTEIN S12 METHYLTHIOTRANSFERASE ACCESSORY FACTOR YCAO"/>
    <property type="match status" value="1"/>
</dbReference>
<dbReference type="NCBIfam" id="TIGR03882">
    <property type="entry name" value="cyclo_dehyd_2"/>
    <property type="match status" value="1"/>
</dbReference>
<dbReference type="Proteomes" id="UP000321155">
    <property type="component" value="Unassembled WGS sequence"/>
</dbReference>
<dbReference type="OrthoDB" id="2379922at2"/>
<dbReference type="EMBL" id="BJZR01000011">
    <property type="protein sequence ID" value="GEO91403.1"/>
    <property type="molecule type" value="Genomic_DNA"/>
</dbReference>
<dbReference type="InterPro" id="IPR003776">
    <property type="entry name" value="YcaO-like_dom"/>
</dbReference>
<protein>
    <submittedName>
        <fullName evidence="3">SagD family biosynthesis docking scaffold protein</fullName>
    </submittedName>
</protein>
<dbReference type="KEGG" id="kfv:AS188_07470"/>
<keyword evidence="5" id="KW-1185">Reference proteome</keyword>
<dbReference type="PROSITE" id="PS51664">
    <property type="entry name" value="YCAO"/>
    <property type="match status" value="1"/>
</dbReference>
<evidence type="ECO:0000313" key="3">
    <source>
        <dbReference type="EMBL" id="GEO91403.1"/>
    </source>
</evidence>
<dbReference type="Gene3D" id="3.30.160.660">
    <property type="match status" value="1"/>
</dbReference>
<dbReference type="NCBIfam" id="TIGR03604">
    <property type="entry name" value="TOMM_cyclo_SagD"/>
    <property type="match status" value="1"/>
</dbReference>
<gene>
    <name evidence="2" type="ORF">AS188_07470</name>
    <name evidence="3" type="ORF">KFL01_07090</name>
</gene>
<dbReference type="InterPro" id="IPR027624">
    <property type="entry name" value="TOMM_cyclo_SagD"/>
</dbReference>
<evidence type="ECO:0000313" key="5">
    <source>
        <dbReference type="Proteomes" id="UP000321155"/>
    </source>
</evidence>
<evidence type="ECO:0000313" key="4">
    <source>
        <dbReference type="Proteomes" id="UP000057181"/>
    </source>
</evidence>
<proteinExistence type="predicted"/>
<reference evidence="3 5" key="2">
    <citation type="submission" date="2019-07" db="EMBL/GenBank/DDBJ databases">
        <title>Whole genome shotgun sequence of Kocuria flava NBRC 107626.</title>
        <authorList>
            <person name="Hosoyama A."/>
            <person name="Uohara A."/>
            <person name="Ohji S."/>
            <person name="Ichikawa N."/>
        </authorList>
    </citation>
    <scope>NUCLEOTIDE SEQUENCE [LARGE SCALE GENOMIC DNA]</scope>
    <source>
        <strain evidence="3 5">NBRC 107626</strain>
    </source>
</reference>
<evidence type="ECO:0000259" key="1">
    <source>
        <dbReference type="PROSITE" id="PS51664"/>
    </source>
</evidence>
<sequence length="635" mass="70329">MTAVLPEMRTWSRYRRTVEQHLLEHAPALRAHGTGWSLRVGTADAFATGRRAPAGPEVAVVLRPGAALVVAHDPRRPGCPACLLTRHRLANPKHLEVQEAEAQWVAADPPLTRCAEPADLAGTVLAVARSLVAHDDPFPARAAIRVDAQTLAPTTHRYLPDPLCRVCGNLPADRAEDARPTLGHRRKQGPRSYRYEDPVQRLDELKELYVDEFCGVLHSLRRDTQGGLAVAGALMKLRRHEWVEPGFGRSRDYEESEATAILEALERYGGVQPGGRRTIVEASFADLGEDAVDPRLFGAHPAATYADPGNHYRDFDPHAPYRWVWAHSFLHDRPRLVLESQAYYYVAHDTGPAPYLYEVSNGCALGSAPEEAALHGLLEVAERDAFLLAWYRRLALPRLRPATARDHPVEAQLRMIERETGYRVQLHDQTTENGIPSVWALARHPDPSARDRPALVCAAGAHPSLEKAALNALSELGPFLNDFIARFPSLAERAERMVDDFSLVRTMEDHSTLFGSPRMRHHLDFLDEGPEVSFAEAERDPRQFTGASLTEDLLEMVGRFTAEGQEVLVVDQTTDEHRAAGLTCVKVLVTGSLTMTFGHHLRRIEGIARLDTVPARLGLRPGADASDPVLPHPFP</sequence>
<organism evidence="2 4">
    <name type="scientific">Kocuria flava</name>
    <dbReference type="NCBI Taxonomy" id="446860"/>
    <lineage>
        <taxon>Bacteria</taxon>
        <taxon>Bacillati</taxon>
        <taxon>Actinomycetota</taxon>
        <taxon>Actinomycetes</taxon>
        <taxon>Micrococcales</taxon>
        <taxon>Micrococcaceae</taxon>
        <taxon>Kocuria</taxon>
    </lineage>
</organism>
<dbReference type="RefSeq" id="WP_058858328.1">
    <property type="nucleotide sequence ID" value="NZ_BJZR01000011.1"/>
</dbReference>
<accession>A0A0U2YVQ9</accession>
<reference evidence="2 4" key="1">
    <citation type="submission" date="2015-11" db="EMBL/GenBank/DDBJ databases">
        <title>Complete Genome Sequence of Kocuria flava strain HO-9041.</title>
        <authorList>
            <person name="Zhou M."/>
            <person name="Dai J."/>
        </authorList>
    </citation>
    <scope>NUCLEOTIDE SEQUENCE [LARGE SCALE GENOMIC DNA]</scope>
    <source>
        <strain evidence="2 4">HO-9041</strain>
    </source>
</reference>
<dbReference type="Proteomes" id="UP000057181">
    <property type="component" value="Chromosome"/>
</dbReference>
<dbReference type="Gene3D" id="3.30.40.250">
    <property type="match status" value="1"/>
</dbReference>
<name>A0A0U2YVQ9_9MICC</name>
<dbReference type="Gene3D" id="3.40.50.720">
    <property type="entry name" value="NAD(P)-binding Rossmann-like Domain"/>
    <property type="match status" value="1"/>
</dbReference>
<dbReference type="PANTHER" id="PTHR37809:SF1">
    <property type="entry name" value="RIBOSOMAL PROTEIN S12 METHYLTHIOTRANSFERASE ACCESSORY FACTOR YCAO"/>
    <property type="match status" value="1"/>
</dbReference>
<dbReference type="STRING" id="446860.AS188_07470"/>
<dbReference type="EMBL" id="CP013254">
    <property type="protein sequence ID" value="ALU39617.1"/>
    <property type="molecule type" value="Genomic_DNA"/>
</dbReference>
<dbReference type="InterPro" id="IPR022291">
    <property type="entry name" value="Bacteriocin_synth_cyclodeHase"/>
</dbReference>
<dbReference type="AlphaFoldDB" id="A0A0U2YVQ9"/>